<feature type="region of interest" description="Disordered" evidence="1">
    <location>
        <begin position="1"/>
        <end position="174"/>
    </location>
</feature>
<feature type="compositionally biased region" description="Polar residues" evidence="1">
    <location>
        <begin position="23"/>
        <end position="34"/>
    </location>
</feature>
<proteinExistence type="predicted"/>
<feature type="compositionally biased region" description="Basic and acidic residues" evidence="1">
    <location>
        <begin position="129"/>
        <end position="159"/>
    </location>
</feature>
<feature type="compositionally biased region" description="Low complexity" evidence="1">
    <location>
        <begin position="93"/>
        <end position="104"/>
    </location>
</feature>
<gene>
    <name evidence="2" type="ORF">K432DRAFT_383772</name>
</gene>
<dbReference type="AlphaFoldDB" id="A0A8E2E710"/>
<evidence type="ECO:0000256" key="1">
    <source>
        <dbReference type="SAM" id="MobiDB-lite"/>
    </source>
</evidence>
<sequence>MSAIRQPVSLRSSFLHPFLRPSPRTSLQATSQRFASGDYGSGEGNSTGENSQKQGSNPSADKEHPGPPSPKAGQGTGAGPTKGLSDGNNTRNSKQSSSPASSGGSKKGIKGAQPKILHANPPTGEDESESVRQHNKEMEGRAEKAHERVSNMDAEKDKVPAGFWSGQGGKDKDP</sequence>
<dbReference type="EMBL" id="KV745051">
    <property type="protein sequence ID" value="OCK78586.1"/>
    <property type="molecule type" value="Genomic_DNA"/>
</dbReference>
<protein>
    <submittedName>
        <fullName evidence="2">Uncharacterized protein</fullName>
    </submittedName>
</protein>
<evidence type="ECO:0000313" key="3">
    <source>
        <dbReference type="Proteomes" id="UP000250266"/>
    </source>
</evidence>
<organism evidence="2 3">
    <name type="scientific">Lepidopterella palustris CBS 459.81</name>
    <dbReference type="NCBI Taxonomy" id="1314670"/>
    <lineage>
        <taxon>Eukaryota</taxon>
        <taxon>Fungi</taxon>
        <taxon>Dikarya</taxon>
        <taxon>Ascomycota</taxon>
        <taxon>Pezizomycotina</taxon>
        <taxon>Dothideomycetes</taxon>
        <taxon>Pleosporomycetidae</taxon>
        <taxon>Mytilinidiales</taxon>
        <taxon>Argynnaceae</taxon>
        <taxon>Lepidopterella</taxon>
    </lineage>
</organism>
<dbReference type="Proteomes" id="UP000250266">
    <property type="component" value="Unassembled WGS sequence"/>
</dbReference>
<reference evidence="2 3" key="1">
    <citation type="journal article" date="2016" name="Nat. Commun.">
        <title>Ectomycorrhizal ecology is imprinted in the genome of the dominant symbiotic fungus Cenococcum geophilum.</title>
        <authorList>
            <consortium name="DOE Joint Genome Institute"/>
            <person name="Peter M."/>
            <person name="Kohler A."/>
            <person name="Ohm R.A."/>
            <person name="Kuo A."/>
            <person name="Krutzmann J."/>
            <person name="Morin E."/>
            <person name="Arend M."/>
            <person name="Barry K.W."/>
            <person name="Binder M."/>
            <person name="Choi C."/>
            <person name="Clum A."/>
            <person name="Copeland A."/>
            <person name="Grisel N."/>
            <person name="Haridas S."/>
            <person name="Kipfer T."/>
            <person name="LaButti K."/>
            <person name="Lindquist E."/>
            <person name="Lipzen A."/>
            <person name="Maire R."/>
            <person name="Meier B."/>
            <person name="Mihaltcheva S."/>
            <person name="Molinier V."/>
            <person name="Murat C."/>
            <person name="Poggeler S."/>
            <person name="Quandt C.A."/>
            <person name="Sperisen C."/>
            <person name="Tritt A."/>
            <person name="Tisserant E."/>
            <person name="Crous P.W."/>
            <person name="Henrissat B."/>
            <person name="Nehls U."/>
            <person name="Egli S."/>
            <person name="Spatafora J.W."/>
            <person name="Grigoriev I.V."/>
            <person name="Martin F.M."/>
        </authorList>
    </citation>
    <scope>NUCLEOTIDE SEQUENCE [LARGE SCALE GENOMIC DNA]</scope>
    <source>
        <strain evidence="2 3">CBS 459.81</strain>
    </source>
</reference>
<keyword evidence="3" id="KW-1185">Reference proteome</keyword>
<accession>A0A8E2E710</accession>
<name>A0A8E2E710_9PEZI</name>
<evidence type="ECO:0000313" key="2">
    <source>
        <dbReference type="EMBL" id="OCK78586.1"/>
    </source>
</evidence>
<dbReference type="OrthoDB" id="5334244at2759"/>